<evidence type="ECO:0000256" key="1">
    <source>
        <dbReference type="ARBA" id="ARBA00022679"/>
    </source>
</evidence>
<dbReference type="Gene3D" id="1.20.5.1930">
    <property type="match status" value="1"/>
</dbReference>
<keyword evidence="8" id="KW-1185">Reference proteome</keyword>
<dbReference type="InterPro" id="IPR050482">
    <property type="entry name" value="Sensor_HK_TwoCompSys"/>
</dbReference>
<dbReference type="STRING" id="1437875.CFRA_11195"/>
<dbReference type="PANTHER" id="PTHR24421:SF62">
    <property type="entry name" value="SENSORY TRANSDUCTION HISTIDINE KINASE"/>
    <property type="match status" value="1"/>
</dbReference>
<name>A0A1L7CV57_9CORY</name>
<evidence type="ECO:0000256" key="4">
    <source>
        <dbReference type="SAM" id="MobiDB-lite"/>
    </source>
</evidence>
<dbReference type="EMBL" id="CP009247">
    <property type="protein sequence ID" value="APT89697.1"/>
    <property type="molecule type" value="Genomic_DNA"/>
</dbReference>
<keyword evidence="5" id="KW-0812">Transmembrane</keyword>
<dbReference type="PANTHER" id="PTHR24421">
    <property type="entry name" value="NITRATE/NITRITE SENSOR PROTEIN NARX-RELATED"/>
    <property type="match status" value="1"/>
</dbReference>
<dbReference type="Pfam" id="PF07730">
    <property type="entry name" value="HisKA_3"/>
    <property type="match status" value="1"/>
</dbReference>
<dbReference type="InterPro" id="IPR011712">
    <property type="entry name" value="Sig_transdc_His_kin_sub3_dim/P"/>
</dbReference>
<dbReference type="PIRSF" id="PIRSF037434">
    <property type="entry name" value="STHK_ChrS"/>
    <property type="match status" value="1"/>
</dbReference>
<evidence type="ECO:0000256" key="3">
    <source>
        <dbReference type="ARBA" id="ARBA00023012"/>
    </source>
</evidence>
<keyword evidence="1" id="KW-0808">Transferase</keyword>
<evidence type="ECO:0000313" key="8">
    <source>
        <dbReference type="Proteomes" id="UP000185434"/>
    </source>
</evidence>
<keyword evidence="5" id="KW-1133">Transmembrane helix</keyword>
<keyword evidence="3" id="KW-0902">Two-component regulatory system</keyword>
<accession>A0A1L7CV57</accession>
<dbReference type="Gene3D" id="3.30.565.10">
    <property type="entry name" value="Histidine kinase-like ATPase, C-terminal domain"/>
    <property type="match status" value="1"/>
</dbReference>
<dbReference type="SUPFAM" id="SSF55874">
    <property type="entry name" value="ATPase domain of HSP90 chaperone/DNA topoisomerase II/histidine kinase"/>
    <property type="match status" value="1"/>
</dbReference>
<dbReference type="InterPro" id="IPR017205">
    <property type="entry name" value="Sig_transdc_His_kinase_ChrS"/>
</dbReference>
<evidence type="ECO:0000256" key="2">
    <source>
        <dbReference type="ARBA" id="ARBA00022777"/>
    </source>
</evidence>
<organism evidence="7 8">
    <name type="scientific">Corynebacterium frankenforstense DSM 45800</name>
    <dbReference type="NCBI Taxonomy" id="1437875"/>
    <lineage>
        <taxon>Bacteria</taxon>
        <taxon>Bacillati</taxon>
        <taxon>Actinomycetota</taxon>
        <taxon>Actinomycetes</taxon>
        <taxon>Mycobacteriales</taxon>
        <taxon>Corynebacteriaceae</taxon>
        <taxon>Corynebacterium</taxon>
    </lineage>
</organism>
<evidence type="ECO:0000259" key="6">
    <source>
        <dbReference type="PROSITE" id="PS50109"/>
    </source>
</evidence>
<gene>
    <name evidence="7" type="ORF">CFRA_11195</name>
</gene>
<evidence type="ECO:0000256" key="5">
    <source>
        <dbReference type="SAM" id="Phobius"/>
    </source>
</evidence>
<dbReference type="InterPro" id="IPR003594">
    <property type="entry name" value="HATPase_dom"/>
</dbReference>
<feature type="transmembrane region" description="Helical" evidence="5">
    <location>
        <begin position="23"/>
        <end position="41"/>
    </location>
</feature>
<protein>
    <submittedName>
        <fullName evidence="7">ATPase</fullName>
    </submittedName>
</protein>
<dbReference type="PROSITE" id="PS50109">
    <property type="entry name" value="HIS_KIN"/>
    <property type="match status" value="1"/>
</dbReference>
<evidence type="ECO:0000313" key="7">
    <source>
        <dbReference type="EMBL" id="APT89697.1"/>
    </source>
</evidence>
<keyword evidence="2" id="KW-0418">Kinase</keyword>
<feature type="transmembrane region" description="Helical" evidence="5">
    <location>
        <begin position="114"/>
        <end position="134"/>
    </location>
</feature>
<dbReference type="GO" id="GO:0000155">
    <property type="term" value="F:phosphorelay sensor kinase activity"/>
    <property type="evidence" value="ECO:0007669"/>
    <property type="project" value="InterPro"/>
</dbReference>
<sequence length="390" mass="41272">MLTSVVLILSVVASVEMPVNLALLNLLLCGAFTFVYFSGTVDWPRWPALAQWAWVTALSVVWLLMLPVNDVSIYLILSLFFVYLAVFNDWRGVAAVVAATLMSILIQIPDGLTLGGVVGPAISALVVVAIHVAYQKLWQVSRERSELIEELMTTRNELAETQHAAGIAAERERIAHEIHDTVAQGLSSIQMLLHAAERDLAATGLDEEAQAPVRMRIDQARQSAQDNLAEARAMIAALQPASLSEGSLEDALGRVARSFGASGEIDIDVDVEGEPAVLPMKAEAMLLRVAQGAVGNVVKHSGATRARITLSFLPDATRLDVVDNGHGFDPEALAERPAGLGHVGLDAMRRRAAEVGGTLAVESSPGSGTAISVSVPVAEDGGQGAAEARG</sequence>
<dbReference type="InterPro" id="IPR005467">
    <property type="entry name" value="His_kinase_dom"/>
</dbReference>
<dbReference type="KEGG" id="cfk:CFRA_11195"/>
<dbReference type="GO" id="GO:0016020">
    <property type="term" value="C:membrane"/>
    <property type="evidence" value="ECO:0007669"/>
    <property type="project" value="InterPro"/>
</dbReference>
<proteinExistence type="predicted"/>
<feature type="region of interest" description="Disordered" evidence="4">
    <location>
        <begin position="360"/>
        <end position="390"/>
    </location>
</feature>
<feature type="transmembrane region" description="Helical" evidence="5">
    <location>
        <begin position="92"/>
        <end position="108"/>
    </location>
</feature>
<feature type="transmembrane region" description="Helical" evidence="5">
    <location>
        <begin position="71"/>
        <end position="87"/>
    </location>
</feature>
<keyword evidence="5" id="KW-0472">Membrane</keyword>
<feature type="domain" description="Histidine kinase" evidence="6">
    <location>
        <begin position="173"/>
        <end position="379"/>
    </location>
</feature>
<reference evidence="7 8" key="1">
    <citation type="submission" date="2014-08" db="EMBL/GenBank/DDBJ databases">
        <title>Complete genome sequence of Corynebacterium frankenforstense ST18(T) (=DSM 45800(T)), isolated from raw cow milk.</title>
        <authorList>
            <person name="Ruckert C."/>
            <person name="Albersmeier A."/>
            <person name="Winkler A."/>
            <person name="Lipski A."/>
            <person name="Kalinowski J."/>
        </authorList>
    </citation>
    <scope>NUCLEOTIDE SEQUENCE [LARGE SCALE GENOMIC DNA]</scope>
    <source>
        <strain evidence="7 8">ST18</strain>
    </source>
</reference>
<dbReference type="SMART" id="SM00387">
    <property type="entry name" value="HATPase_c"/>
    <property type="match status" value="1"/>
</dbReference>
<dbReference type="Proteomes" id="UP000185434">
    <property type="component" value="Chromosome"/>
</dbReference>
<dbReference type="InterPro" id="IPR036890">
    <property type="entry name" value="HATPase_C_sf"/>
</dbReference>
<dbReference type="GO" id="GO:0046983">
    <property type="term" value="F:protein dimerization activity"/>
    <property type="evidence" value="ECO:0007669"/>
    <property type="project" value="InterPro"/>
</dbReference>
<dbReference type="AlphaFoldDB" id="A0A1L7CV57"/>
<dbReference type="CDD" id="cd16917">
    <property type="entry name" value="HATPase_UhpB-NarQ-NarX-like"/>
    <property type="match status" value="1"/>
</dbReference>
<dbReference type="Pfam" id="PF02518">
    <property type="entry name" value="HATPase_c"/>
    <property type="match status" value="1"/>
</dbReference>